<name>A0ABT2Z2E0_9RHOB</name>
<dbReference type="CDD" id="cd05237">
    <property type="entry name" value="UDP_invert_4-6DH_SDR_e"/>
    <property type="match status" value="1"/>
</dbReference>
<dbReference type="PANTHER" id="PTHR43318:SF1">
    <property type="entry name" value="POLYSACCHARIDE BIOSYNTHESIS PROTEIN EPSC-RELATED"/>
    <property type="match status" value="1"/>
</dbReference>
<keyword evidence="2" id="KW-1133">Transmembrane helix</keyword>
<proteinExistence type="inferred from homology"/>
<dbReference type="InterPro" id="IPR036291">
    <property type="entry name" value="NAD(P)-bd_dom_sf"/>
</dbReference>
<organism evidence="4 5">
    <name type="scientific">Albidovulum sediminicola</name>
    <dbReference type="NCBI Taxonomy" id="2984331"/>
    <lineage>
        <taxon>Bacteria</taxon>
        <taxon>Pseudomonadati</taxon>
        <taxon>Pseudomonadota</taxon>
        <taxon>Alphaproteobacteria</taxon>
        <taxon>Rhodobacterales</taxon>
        <taxon>Paracoccaceae</taxon>
        <taxon>Albidovulum</taxon>
    </lineage>
</organism>
<dbReference type="InterPro" id="IPR003869">
    <property type="entry name" value="Polysac_CapD-like"/>
</dbReference>
<evidence type="ECO:0000256" key="1">
    <source>
        <dbReference type="ARBA" id="ARBA00007430"/>
    </source>
</evidence>
<dbReference type="PANTHER" id="PTHR43318">
    <property type="entry name" value="UDP-N-ACETYLGLUCOSAMINE 4,6-DEHYDRATASE"/>
    <property type="match status" value="1"/>
</dbReference>
<feature type="transmembrane region" description="Helical" evidence="2">
    <location>
        <begin position="62"/>
        <end position="83"/>
    </location>
</feature>
<comment type="caution">
    <text evidence="4">The sequence shown here is derived from an EMBL/GenBank/DDBJ whole genome shotgun (WGS) entry which is preliminary data.</text>
</comment>
<comment type="similarity">
    <text evidence="1">Belongs to the polysaccharide synthase family.</text>
</comment>
<gene>
    <name evidence="4" type="ORF">OE647_11200</name>
</gene>
<dbReference type="InterPro" id="IPR051203">
    <property type="entry name" value="Polysaccharide_Synthase-Rel"/>
</dbReference>
<evidence type="ECO:0000259" key="3">
    <source>
        <dbReference type="Pfam" id="PF02719"/>
    </source>
</evidence>
<dbReference type="EMBL" id="JAOWLA010000009">
    <property type="protein sequence ID" value="MCV2865292.1"/>
    <property type="molecule type" value="Genomic_DNA"/>
</dbReference>
<protein>
    <submittedName>
        <fullName evidence="4">Polysaccharide biosynthesis protein</fullName>
    </submittedName>
</protein>
<dbReference type="SUPFAM" id="SSF51735">
    <property type="entry name" value="NAD(P)-binding Rossmann-fold domains"/>
    <property type="match status" value="1"/>
</dbReference>
<evidence type="ECO:0000313" key="5">
    <source>
        <dbReference type="Proteomes" id="UP001652503"/>
    </source>
</evidence>
<sequence>MQQAERSKAFPSRWNGRLAEAAALVLALGAGIAPAALLCAPVVLAGILLAQEEGAATQGRRRAAGVAILWMAAPLWTIAFPALSGGETGTTALIYAALCLLLVKAAPAPRSCAAIDAEAILRRPARSLVPPPVAAFAGRNLLVTGAGGSIGSEICRQLMILRPARLVLFEQSEAALYEVDRALRAMPGAAAVRIVPVLGSVADEAAALRALRENAIDIVLHAAAYKHVPMVQANPRAGLATNTLGTLTMARAAQAAGVGRFVLISTDKAVRPEGALGVSKQLAEQAVLDLASRPGPTCFSVVRFGNVFGSSGSVVPLFLEQIARGRPVTLTDPAATRYFMTVQEAVGLVLCAAGIARGGEVFVLDMGAPIAIGELARRLIAAAAPEGADVPIRVTGLRPGEKLHEDLACSGALEPTSVPGLFTALAPVPSQIEVAATFRALRRALAGDDEAAQDFVRRWLEAQATEARVGRDVSRQQVLP</sequence>
<feature type="transmembrane region" description="Helical" evidence="2">
    <location>
        <begin position="21"/>
        <end position="50"/>
    </location>
</feature>
<feature type="domain" description="Polysaccharide biosynthesis protein CapD-like" evidence="3">
    <location>
        <begin position="141"/>
        <end position="411"/>
    </location>
</feature>
<dbReference type="Pfam" id="PF02719">
    <property type="entry name" value="Polysacc_synt_2"/>
    <property type="match status" value="1"/>
</dbReference>
<keyword evidence="5" id="KW-1185">Reference proteome</keyword>
<keyword evidence="2" id="KW-0472">Membrane</keyword>
<dbReference type="RefSeq" id="WP_263721808.1">
    <property type="nucleotide sequence ID" value="NZ_JAOWLA010000009.1"/>
</dbReference>
<dbReference type="Proteomes" id="UP001652503">
    <property type="component" value="Unassembled WGS sequence"/>
</dbReference>
<keyword evidence="2" id="KW-0812">Transmembrane</keyword>
<accession>A0ABT2Z2E0</accession>
<evidence type="ECO:0000256" key="2">
    <source>
        <dbReference type="SAM" id="Phobius"/>
    </source>
</evidence>
<dbReference type="Gene3D" id="3.40.50.720">
    <property type="entry name" value="NAD(P)-binding Rossmann-like Domain"/>
    <property type="match status" value="1"/>
</dbReference>
<reference evidence="4 5" key="1">
    <citation type="submission" date="2022-10" db="EMBL/GenBank/DDBJ databases">
        <title>Defluviimonas sp. nov., isolated from ocean surface water.</title>
        <authorList>
            <person name="He W."/>
            <person name="Wang L."/>
            <person name="Zhang D.-F."/>
        </authorList>
    </citation>
    <scope>NUCLEOTIDE SEQUENCE [LARGE SCALE GENOMIC DNA]</scope>
    <source>
        <strain evidence="4 5">WL0075</strain>
    </source>
</reference>
<evidence type="ECO:0000313" key="4">
    <source>
        <dbReference type="EMBL" id="MCV2865292.1"/>
    </source>
</evidence>